<dbReference type="HAMAP" id="MF_01855">
    <property type="entry name" value="FBPase_class1"/>
    <property type="match status" value="1"/>
</dbReference>
<dbReference type="GO" id="GO:0005737">
    <property type="term" value="C:cytoplasm"/>
    <property type="evidence" value="ECO:0007669"/>
    <property type="project" value="UniProtKB-SubCell"/>
</dbReference>
<comment type="catalytic activity">
    <reaction evidence="1 7">
        <text>beta-D-fructose 1,6-bisphosphate + H2O = beta-D-fructose 6-phosphate + phosphate</text>
        <dbReference type="Rhea" id="RHEA:11064"/>
        <dbReference type="ChEBI" id="CHEBI:15377"/>
        <dbReference type="ChEBI" id="CHEBI:32966"/>
        <dbReference type="ChEBI" id="CHEBI:43474"/>
        <dbReference type="ChEBI" id="CHEBI:57634"/>
        <dbReference type="EC" id="3.1.3.11"/>
    </reaction>
</comment>
<evidence type="ECO:0000256" key="7">
    <source>
        <dbReference type="HAMAP-Rule" id="MF_01855"/>
    </source>
</evidence>
<feature type="binding site" evidence="7">
    <location>
        <position position="91"/>
    </location>
    <ligand>
        <name>Mg(2+)</name>
        <dbReference type="ChEBI" id="CHEBI:18420"/>
        <label>1</label>
    </ligand>
</feature>
<dbReference type="GO" id="GO:0006094">
    <property type="term" value="P:gluconeogenesis"/>
    <property type="evidence" value="ECO:0007669"/>
    <property type="project" value="UniProtKB-UniRule"/>
</dbReference>
<dbReference type="Gene3D" id="3.30.540.10">
    <property type="entry name" value="Fructose-1,6-Bisphosphatase, subunit A, domain 1"/>
    <property type="match status" value="1"/>
</dbReference>
<protein>
    <recommendedName>
        <fullName evidence="7">Fructose-1,6-bisphosphatase class 1</fullName>
        <shortName evidence="7">FBPase class 1</shortName>
        <ecNumber evidence="7">3.1.3.11</ecNumber>
    </recommendedName>
    <alternativeName>
        <fullName evidence="7">D-fructose-1,6-bisphosphate 1-phosphohydrolase class 1</fullName>
    </alternativeName>
</protein>
<dbReference type="Pfam" id="PF00316">
    <property type="entry name" value="FBPase"/>
    <property type="match status" value="1"/>
</dbReference>
<evidence type="ECO:0000256" key="1">
    <source>
        <dbReference type="ARBA" id="ARBA00001273"/>
    </source>
</evidence>
<comment type="pathway">
    <text evidence="6">Carbohydrate biosynthesis.</text>
</comment>
<dbReference type="GO" id="GO:0005986">
    <property type="term" value="P:sucrose biosynthetic process"/>
    <property type="evidence" value="ECO:0007669"/>
    <property type="project" value="TreeGrafter"/>
</dbReference>
<evidence type="ECO:0000259" key="9">
    <source>
        <dbReference type="Pfam" id="PF00316"/>
    </source>
</evidence>
<dbReference type="EMBL" id="CSTE01000001">
    <property type="protein sequence ID" value="CQR48643.1"/>
    <property type="molecule type" value="Genomic_DNA"/>
</dbReference>
<keyword evidence="3 7" id="KW-0963">Cytoplasm</keyword>
<keyword evidence="5 7" id="KW-0119">Carbohydrate metabolism</keyword>
<feature type="binding site" evidence="7">
    <location>
        <position position="93"/>
    </location>
    <ligand>
        <name>Mg(2+)</name>
        <dbReference type="ChEBI" id="CHEBI:18420"/>
        <label>1</label>
    </ligand>
</feature>
<keyword evidence="4 7" id="KW-0378">Hydrolase</keyword>
<comment type="caution">
    <text evidence="7">Lacks conserved residue(s) required for the propagation of feature annotation.</text>
</comment>
<accession>A0A0D6JM21</accession>
<dbReference type="InterPro" id="IPR000146">
    <property type="entry name" value="FBPase_class-1"/>
</dbReference>
<evidence type="ECO:0000259" key="10">
    <source>
        <dbReference type="Pfam" id="PF18913"/>
    </source>
</evidence>
<keyword evidence="12" id="KW-1185">Reference proteome</keyword>
<comment type="cofactor">
    <cofactor evidence="7">
        <name>Mg(2+)</name>
        <dbReference type="ChEBI" id="CHEBI:18420"/>
    </cofactor>
    <text evidence="7">Binds 2 magnesium ions per subunit.</text>
</comment>
<dbReference type="Proteomes" id="UP000198902">
    <property type="component" value="Unassembled WGS sequence"/>
</dbReference>
<dbReference type="Gene3D" id="3.40.190.80">
    <property type="match status" value="1"/>
</dbReference>
<dbReference type="GO" id="GO:0000287">
    <property type="term" value="F:magnesium ion binding"/>
    <property type="evidence" value="ECO:0007669"/>
    <property type="project" value="UniProtKB-UniRule"/>
</dbReference>
<dbReference type="GO" id="GO:0042132">
    <property type="term" value="F:fructose 1,6-bisphosphate 1-phosphatase activity"/>
    <property type="evidence" value="ECO:0007669"/>
    <property type="project" value="UniProtKB-UniRule"/>
</dbReference>
<gene>
    <name evidence="11" type="primary">fbp_1</name>
    <name evidence="7" type="synonym">fbp</name>
    <name evidence="11" type="ORF">BN996_00090</name>
</gene>
<evidence type="ECO:0000256" key="3">
    <source>
        <dbReference type="ARBA" id="ARBA00022490"/>
    </source>
</evidence>
<evidence type="ECO:0000256" key="6">
    <source>
        <dbReference type="ARBA" id="ARBA00024331"/>
    </source>
</evidence>
<proteinExistence type="inferred from homology"/>
<feature type="binding site" evidence="7">
    <location>
        <position position="94"/>
    </location>
    <ligand>
        <name>Mg(2+)</name>
        <dbReference type="ChEBI" id="CHEBI:18420"/>
        <label>2</label>
    </ligand>
</feature>
<dbReference type="InterPro" id="IPR044015">
    <property type="entry name" value="FBPase_C_dom"/>
</dbReference>
<dbReference type="PANTHER" id="PTHR11556:SF35">
    <property type="entry name" value="SEDOHEPTULOSE-1,7-BISPHOSPHATASE, CHLOROPLASTIC"/>
    <property type="match status" value="1"/>
</dbReference>
<dbReference type="EC" id="3.1.3.11" evidence="7"/>
<dbReference type="PIRSF" id="PIRSF000904">
    <property type="entry name" value="FBPtase_SBPase"/>
    <property type="match status" value="1"/>
</dbReference>
<evidence type="ECO:0000313" key="12">
    <source>
        <dbReference type="Proteomes" id="UP000198902"/>
    </source>
</evidence>
<sequence length="289" mass="31192">MTDASSREDDVVDAVVETLCAAAPSIRAGLPGRRVYEDGTNPSGERQMEADTYADELLLKRLRPLEGVGEYASEERPDVIDVGEGVSVALDPLDGSTNLKPNNVMGTLYSVYDEPLPTGGENLLAAGYILYGPVTTLVAARDGVVSEYILESGVKRPLREELTLPDDPAIFSFGGRVNRWFDEFEAFASETERTEGMKLRYGGSMIGDVNQILHYGGVFAYPAQTDAPSGKLRQQFEGFPIGYIIECAGGRSSDGEVSLLSGTPDGIHDRVPVYIGNDSLVESLEARLD</sequence>
<dbReference type="InterPro" id="IPR033391">
    <property type="entry name" value="FBPase_N"/>
</dbReference>
<dbReference type="GO" id="GO:0006000">
    <property type="term" value="P:fructose metabolic process"/>
    <property type="evidence" value="ECO:0007669"/>
    <property type="project" value="TreeGrafter"/>
</dbReference>
<comment type="subcellular location">
    <subcellularLocation>
        <location evidence="7">Cytoplasm</location>
    </subcellularLocation>
</comment>
<dbReference type="Pfam" id="PF18913">
    <property type="entry name" value="FBPase_C"/>
    <property type="match status" value="1"/>
</dbReference>
<dbReference type="SUPFAM" id="SSF56655">
    <property type="entry name" value="Carbohydrate phosphatase"/>
    <property type="match status" value="1"/>
</dbReference>
<comment type="similarity">
    <text evidence="2 7 8">Belongs to the FBPase class 1 family.</text>
</comment>
<evidence type="ECO:0000256" key="4">
    <source>
        <dbReference type="ARBA" id="ARBA00022801"/>
    </source>
</evidence>
<dbReference type="PANTHER" id="PTHR11556">
    <property type="entry name" value="FRUCTOSE-1,6-BISPHOSPHATASE-RELATED"/>
    <property type="match status" value="1"/>
</dbReference>
<dbReference type="GO" id="GO:0030388">
    <property type="term" value="P:fructose 1,6-bisphosphate metabolic process"/>
    <property type="evidence" value="ECO:0007669"/>
    <property type="project" value="TreeGrafter"/>
</dbReference>
<feature type="binding site" evidence="7">
    <location>
        <position position="74"/>
    </location>
    <ligand>
        <name>Mg(2+)</name>
        <dbReference type="ChEBI" id="CHEBI:18420"/>
        <label>1</label>
    </ligand>
</feature>
<name>A0A0D6JM21_9EURY</name>
<organism evidence="11 12">
    <name type="scientific">Haloferax massiliensis</name>
    <dbReference type="NCBI Taxonomy" id="1476858"/>
    <lineage>
        <taxon>Archaea</taxon>
        <taxon>Methanobacteriati</taxon>
        <taxon>Methanobacteriota</taxon>
        <taxon>Stenosarchaea group</taxon>
        <taxon>Halobacteria</taxon>
        <taxon>Halobacteriales</taxon>
        <taxon>Haloferacaceae</taxon>
        <taxon>Haloferax</taxon>
    </lineage>
</organism>
<keyword evidence="7" id="KW-0479">Metal-binding</keyword>
<feature type="domain" description="Fructose-1-6-bisphosphatase class 1 C-terminal" evidence="10">
    <location>
        <begin position="164"/>
        <end position="286"/>
    </location>
</feature>
<evidence type="ECO:0000256" key="2">
    <source>
        <dbReference type="ARBA" id="ARBA00010941"/>
    </source>
</evidence>
<feature type="domain" description="Fructose-1-6-bisphosphatase class I N-terminal" evidence="9">
    <location>
        <begin position="40"/>
        <end position="151"/>
    </location>
</feature>
<dbReference type="OrthoDB" id="146513at2157"/>
<reference evidence="12" key="1">
    <citation type="submission" date="2015-03" db="EMBL/GenBank/DDBJ databases">
        <authorList>
            <person name="Urmite Genomes"/>
        </authorList>
    </citation>
    <scope>NUCLEOTIDE SEQUENCE [LARGE SCALE GENOMIC DNA]</scope>
    <source>
        <strain evidence="12">Arc-Hr</strain>
    </source>
</reference>
<dbReference type="PRINTS" id="PR00115">
    <property type="entry name" value="F16BPHPHTASE"/>
</dbReference>
<feature type="binding site" evidence="7">
    <location>
        <position position="201"/>
    </location>
    <ligand>
        <name>substrate</name>
    </ligand>
</feature>
<dbReference type="AlphaFoldDB" id="A0A0D6JM21"/>
<keyword evidence="7" id="KW-0460">Magnesium</keyword>
<evidence type="ECO:0000256" key="5">
    <source>
        <dbReference type="ARBA" id="ARBA00023277"/>
    </source>
</evidence>
<feature type="binding site" evidence="7">
    <location>
        <position position="91"/>
    </location>
    <ligand>
        <name>Mg(2+)</name>
        <dbReference type="ChEBI" id="CHEBI:18420"/>
        <label>2</label>
    </ligand>
</feature>
<evidence type="ECO:0000313" key="11">
    <source>
        <dbReference type="EMBL" id="CQR48643.1"/>
    </source>
</evidence>
<evidence type="ECO:0000256" key="8">
    <source>
        <dbReference type="RuleBase" id="RU000508"/>
    </source>
</evidence>
<dbReference type="NCBIfam" id="NF006786">
    <property type="entry name" value="PRK09293.3-3"/>
    <property type="match status" value="1"/>
</dbReference>
<dbReference type="GO" id="GO:0006002">
    <property type="term" value="P:fructose 6-phosphate metabolic process"/>
    <property type="evidence" value="ECO:0007669"/>
    <property type="project" value="TreeGrafter"/>
</dbReference>
<feature type="binding site" evidence="7">
    <location>
        <position position="231"/>
    </location>
    <ligand>
        <name>substrate</name>
    </ligand>
</feature>
<dbReference type="InterPro" id="IPR028343">
    <property type="entry name" value="FBPtase"/>
</dbReference>
<dbReference type="RefSeq" id="WP_089776710.1">
    <property type="nucleotide sequence ID" value="NZ_CABLRR010000001.1"/>
</dbReference>
<feature type="binding site" evidence="7">
    <location>
        <position position="237"/>
    </location>
    <ligand>
        <name>Mg(2+)</name>
        <dbReference type="ChEBI" id="CHEBI:18420"/>
        <label>2</label>
    </ligand>
</feature>
<comment type="subunit">
    <text evidence="7">Homotetramer.</text>
</comment>